<dbReference type="GO" id="GO:0006493">
    <property type="term" value="P:protein O-linked glycosylation"/>
    <property type="evidence" value="ECO:0007669"/>
    <property type="project" value="TreeGrafter"/>
</dbReference>
<dbReference type="Ensembl" id="ENSLLET00000021020.1">
    <property type="protein sequence ID" value="ENSLLEP00000020226.1"/>
    <property type="gene ID" value="ENSLLEG00000012781.1"/>
</dbReference>
<dbReference type="SUPFAM" id="SSF50370">
    <property type="entry name" value="Ricin B-like lectins"/>
    <property type="match status" value="1"/>
</dbReference>
<keyword evidence="3" id="KW-1015">Disulfide bond</keyword>
<organism evidence="5 6">
    <name type="scientific">Leptobrachium leishanense</name>
    <name type="common">Leishan spiny toad</name>
    <dbReference type="NCBI Taxonomy" id="445787"/>
    <lineage>
        <taxon>Eukaryota</taxon>
        <taxon>Metazoa</taxon>
        <taxon>Chordata</taxon>
        <taxon>Craniata</taxon>
        <taxon>Vertebrata</taxon>
        <taxon>Euteleostomi</taxon>
        <taxon>Amphibia</taxon>
        <taxon>Batrachia</taxon>
        <taxon>Anura</taxon>
        <taxon>Pelobatoidea</taxon>
        <taxon>Megophryidae</taxon>
        <taxon>Leptobrachium</taxon>
    </lineage>
</organism>
<dbReference type="Proteomes" id="UP000694569">
    <property type="component" value="Unplaced"/>
</dbReference>
<dbReference type="InterPro" id="IPR035992">
    <property type="entry name" value="Ricin_B-like_lectins"/>
</dbReference>
<gene>
    <name evidence="5" type="primary">GALNT15</name>
</gene>
<protein>
    <submittedName>
        <fullName evidence="5">Polypeptide N-acetylgalactosaminyltransferase 15</fullName>
    </submittedName>
</protein>
<dbReference type="GO" id="GO:0005794">
    <property type="term" value="C:Golgi apparatus"/>
    <property type="evidence" value="ECO:0007669"/>
    <property type="project" value="TreeGrafter"/>
</dbReference>
<feature type="domain" description="Ricin B lectin" evidence="4">
    <location>
        <begin position="375"/>
        <end position="495"/>
    </location>
</feature>
<dbReference type="InterPro" id="IPR029044">
    <property type="entry name" value="Nucleotide-diphossugar_trans"/>
</dbReference>
<dbReference type="GeneTree" id="ENSGT00940000160808"/>
<dbReference type="PANTHER" id="PTHR11675">
    <property type="entry name" value="N-ACETYLGALACTOSAMINYLTRANSFERASE"/>
    <property type="match status" value="1"/>
</dbReference>
<accession>A0A8C5MVA8</accession>
<keyword evidence="1" id="KW-0808">Transferase</keyword>
<dbReference type="PANTHER" id="PTHR11675:SF36">
    <property type="entry name" value="POLYPEPTIDE N-ACETYLGALACTOSAMINYLTRANSFERASE 15"/>
    <property type="match status" value="1"/>
</dbReference>
<keyword evidence="2" id="KW-0430">Lectin</keyword>
<dbReference type="GO" id="GO:0004653">
    <property type="term" value="F:polypeptide N-acetylgalactosaminyltransferase activity"/>
    <property type="evidence" value="ECO:0007669"/>
    <property type="project" value="TreeGrafter"/>
</dbReference>
<evidence type="ECO:0000256" key="3">
    <source>
        <dbReference type="ARBA" id="ARBA00023157"/>
    </source>
</evidence>
<evidence type="ECO:0000256" key="1">
    <source>
        <dbReference type="ARBA" id="ARBA00022679"/>
    </source>
</evidence>
<reference evidence="5" key="2">
    <citation type="submission" date="2025-09" db="UniProtKB">
        <authorList>
            <consortium name="Ensembl"/>
        </authorList>
    </citation>
    <scope>IDENTIFICATION</scope>
</reference>
<dbReference type="OrthoDB" id="416652at2759"/>
<sequence length="497" mass="57179">MSYKTTISMLLRKRWKSRLCQLQILVLVLGLLALLVMMIAVLDPETQTEGKSRDLQQPYEDVNHGWPAVGMFLERSDDDDHGHQYEVEEVLFPLSSFRDEGLIAMRMPEPARSLDRMRRKMYRIVGQPKKKNVNEIPTPVTPRVHALNRHEYDMPASQIIPLHRTLPEGRHPLNRIVSPVLDIIDRRTLEYYHSADLRRAVFDWNLDFHWAALPEDEEKVRQSPIIPFRSPVIAGYVMAVDRHYFQNIGGFDTGSSFQGVENLELSIRVWLCGGSVEIIPCSRIGHVIQNHTRFTSHPDDVVLRNKIRIAEVWMDSYKDIFYKHIGKALLMTKIEKLEIAEREQLRLRLGCNGFQWFLHNIYSGINSSYSMSGSSGQMFNIGAGFCMDYKCNQVISGQPIELSSCEDTITQVFQYIQKEITNQKSSRSLCLDVRHEQVILINCALQQKPLWDFSGEGLIKHIPSGKCMEPASMKTGTTLHLTPCNHKPVQLWKIIPI</sequence>
<dbReference type="InterPro" id="IPR000772">
    <property type="entry name" value="Ricin_B_lectin"/>
</dbReference>
<dbReference type="InterPro" id="IPR027791">
    <property type="entry name" value="Galactosyl_T_C"/>
</dbReference>
<dbReference type="Gene3D" id="2.80.10.50">
    <property type="match status" value="1"/>
</dbReference>
<reference evidence="5" key="1">
    <citation type="submission" date="2025-08" db="UniProtKB">
        <authorList>
            <consortium name="Ensembl"/>
        </authorList>
    </citation>
    <scope>IDENTIFICATION</scope>
</reference>
<dbReference type="Pfam" id="PF00652">
    <property type="entry name" value="Ricin_B_lectin"/>
    <property type="match status" value="1"/>
</dbReference>
<dbReference type="Gene3D" id="3.90.550.10">
    <property type="entry name" value="Spore Coat Polysaccharide Biosynthesis Protein SpsA, Chain A"/>
    <property type="match status" value="1"/>
</dbReference>
<evidence type="ECO:0000313" key="6">
    <source>
        <dbReference type="Proteomes" id="UP000694569"/>
    </source>
</evidence>
<dbReference type="SMART" id="SM00458">
    <property type="entry name" value="RICIN"/>
    <property type="match status" value="1"/>
</dbReference>
<evidence type="ECO:0000313" key="5">
    <source>
        <dbReference type="Ensembl" id="ENSLLEP00000020226.1"/>
    </source>
</evidence>
<dbReference type="PROSITE" id="PS50231">
    <property type="entry name" value="RICIN_B_LECTIN"/>
    <property type="match status" value="1"/>
</dbReference>
<evidence type="ECO:0000259" key="4">
    <source>
        <dbReference type="SMART" id="SM00458"/>
    </source>
</evidence>
<dbReference type="SUPFAM" id="SSF53448">
    <property type="entry name" value="Nucleotide-diphospho-sugar transferases"/>
    <property type="match status" value="1"/>
</dbReference>
<dbReference type="GO" id="GO:0030246">
    <property type="term" value="F:carbohydrate binding"/>
    <property type="evidence" value="ECO:0007669"/>
    <property type="project" value="UniProtKB-KW"/>
</dbReference>
<dbReference type="Pfam" id="PF02709">
    <property type="entry name" value="Glyco_transf_7C"/>
    <property type="match status" value="1"/>
</dbReference>
<keyword evidence="6" id="KW-1185">Reference proteome</keyword>
<proteinExistence type="predicted"/>
<evidence type="ECO:0000256" key="2">
    <source>
        <dbReference type="ARBA" id="ARBA00022734"/>
    </source>
</evidence>
<dbReference type="AlphaFoldDB" id="A0A8C5MVA8"/>
<name>A0A8C5MVA8_9ANUR</name>